<comment type="subunit">
    <text evidence="11">Composed of two chains; the small (or glutamine) chain promotes the hydrolysis of glutamine to ammonia, which is used by the large (or ammonia) chain to synthesize carbamoyl phosphate. Tetramer of heterodimers (alpha,beta)4.</text>
</comment>
<dbReference type="Pfam" id="PF00117">
    <property type="entry name" value="GATase"/>
    <property type="match status" value="1"/>
</dbReference>
<feature type="active site" description="Nucleophile" evidence="11">
    <location>
        <position position="269"/>
    </location>
</feature>
<evidence type="ECO:0000256" key="10">
    <source>
        <dbReference type="ARBA" id="ARBA00049285"/>
    </source>
</evidence>
<evidence type="ECO:0000256" key="1">
    <source>
        <dbReference type="ARBA" id="ARBA00004812"/>
    </source>
</evidence>
<feature type="active site" evidence="11">
    <location>
        <position position="366"/>
    </location>
</feature>
<dbReference type="InterPro" id="IPR035686">
    <property type="entry name" value="CPSase_GATase1"/>
</dbReference>
<feature type="region of interest" description="CPSase" evidence="11">
    <location>
        <begin position="1"/>
        <end position="178"/>
    </location>
</feature>
<evidence type="ECO:0000256" key="3">
    <source>
        <dbReference type="ARBA" id="ARBA00007800"/>
    </source>
</evidence>
<evidence type="ECO:0000256" key="8">
    <source>
        <dbReference type="ARBA" id="ARBA00022975"/>
    </source>
</evidence>
<dbReference type="NCBIfam" id="TIGR01368">
    <property type="entry name" value="CPSaseIIsmall"/>
    <property type="match status" value="1"/>
</dbReference>
<feature type="binding site" evidence="11">
    <location>
        <position position="311"/>
    </location>
    <ligand>
        <name>L-glutamine</name>
        <dbReference type="ChEBI" id="CHEBI:58359"/>
    </ligand>
</feature>
<evidence type="ECO:0000256" key="9">
    <source>
        <dbReference type="ARBA" id="ARBA00048816"/>
    </source>
</evidence>
<comment type="pathway">
    <text evidence="2 11">Amino-acid biosynthesis; L-arginine biosynthesis; carbamoyl phosphate from bicarbonate: step 1/1.</text>
</comment>
<dbReference type="Pfam" id="PF00988">
    <property type="entry name" value="CPSase_sm_chain"/>
    <property type="match status" value="1"/>
</dbReference>
<dbReference type="NCBIfam" id="NF009475">
    <property type="entry name" value="PRK12838.1"/>
    <property type="match status" value="1"/>
</dbReference>
<feature type="active site" evidence="11">
    <location>
        <position position="364"/>
    </location>
</feature>
<gene>
    <name evidence="11 13" type="primary">carA</name>
    <name evidence="13" type="ORF">FA014_13715</name>
</gene>
<evidence type="ECO:0000313" key="13">
    <source>
        <dbReference type="EMBL" id="TKR22963.1"/>
    </source>
</evidence>
<evidence type="ECO:0000256" key="7">
    <source>
        <dbReference type="ARBA" id="ARBA00022962"/>
    </source>
</evidence>
<dbReference type="InterPro" id="IPR036480">
    <property type="entry name" value="CarbP_synth_ssu_N_sf"/>
</dbReference>
<evidence type="ECO:0000256" key="6">
    <source>
        <dbReference type="ARBA" id="ARBA00022840"/>
    </source>
</evidence>
<proteinExistence type="inferred from homology"/>
<feature type="binding site" evidence="11">
    <location>
        <position position="313"/>
    </location>
    <ligand>
        <name>L-glutamine</name>
        <dbReference type="ChEBI" id="CHEBI:58359"/>
    </ligand>
</feature>
<protein>
    <recommendedName>
        <fullName evidence="11">Carbamoyl phosphate synthase small chain</fullName>
        <ecNumber evidence="11">6.3.5.5</ecNumber>
    </recommendedName>
    <alternativeName>
        <fullName evidence="11">Carbamoyl phosphate synthetase glutamine chain</fullName>
    </alternativeName>
</protein>
<feature type="domain" description="Carbamoyl-phosphate synthase small subunit N-terminal" evidence="12">
    <location>
        <begin position="2"/>
        <end position="132"/>
    </location>
</feature>
<dbReference type="GO" id="GO:0006526">
    <property type="term" value="P:L-arginine biosynthetic process"/>
    <property type="evidence" value="ECO:0007669"/>
    <property type="project" value="UniProtKB-UniRule"/>
</dbReference>
<dbReference type="UniPathway" id="UPA00068">
    <property type="reaction ID" value="UER00171"/>
</dbReference>
<dbReference type="GO" id="GO:0044205">
    <property type="term" value="P:'de novo' UMP biosynthetic process"/>
    <property type="evidence" value="ECO:0007669"/>
    <property type="project" value="UniProtKB-UniRule"/>
</dbReference>
<dbReference type="PRINTS" id="PR00099">
    <property type="entry name" value="CPSGATASE"/>
</dbReference>
<dbReference type="InterPro" id="IPR017926">
    <property type="entry name" value="GATASE"/>
</dbReference>
<dbReference type="PRINTS" id="PR00096">
    <property type="entry name" value="GATASE"/>
</dbReference>
<keyword evidence="8 11" id="KW-0665">Pyrimidine biosynthesis</keyword>
<dbReference type="RefSeq" id="WP_154730225.1">
    <property type="nucleotide sequence ID" value="NZ_SZYE01000122.1"/>
</dbReference>
<keyword evidence="4 11" id="KW-0436">Ligase</keyword>
<evidence type="ECO:0000256" key="2">
    <source>
        <dbReference type="ARBA" id="ARBA00005077"/>
    </source>
</evidence>
<comment type="pathway">
    <text evidence="1 11">Pyrimidine metabolism; UMP biosynthesis via de novo pathway; (S)-dihydroorotate from bicarbonate: step 1/3.</text>
</comment>
<dbReference type="EMBL" id="SZYE01000122">
    <property type="protein sequence ID" value="TKR22963.1"/>
    <property type="molecule type" value="Genomic_DNA"/>
</dbReference>
<dbReference type="EC" id="6.3.5.5" evidence="11"/>
<dbReference type="CDD" id="cd01744">
    <property type="entry name" value="GATase1_CPSase"/>
    <property type="match status" value="1"/>
</dbReference>
<evidence type="ECO:0000259" key="12">
    <source>
        <dbReference type="SMART" id="SM01097"/>
    </source>
</evidence>
<feature type="binding site" evidence="11">
    <location>
        <position position="314"/>
    </location>
    <ligand>
        <name>L-glutamine</name>
        <dbReference type="ChEBI" id="CHEBI:58359"/>
    </ligand>
</feature>
<dbReference type="AlphaFoldDB" id="A0A7Z8JXL5"/>
<feature type="binding site" evidence="11">
    <location>
        <position position="243"/>
    </location>
    <ligand>
        <name>L-glutamine</name>
        <dbReference type="ChEBI" id="CHEBI:58359"/>
    </ligand>
</feature>
<sequence length="408" mass="43239">MTDALLVLEDGRTFAGEAYGATGTTWGEIVFNTGMTGYQETLTDPSYHRQIVVMTAPHIGNTGVNDEDPESGRIWVSGYVVRDPARRASNWRSDRSLDEELAAQGVVGIAGIDTRALTRHLRERGVMRAAIVSGDALLDAAGRRRAAEDLVAEVQDRPQMAGADLAGEVSTDAAYVVPALGPDGAPLAEPVARVAAVDLGIKSMTPNRMAERGIEVHVLPSRSTIDDVLATAPDGVFFSNGPGDPSAATHEVELLREVLDRRIPFFGICYGNQLLGRALGYGTYKLGYGHRGVNQPVLDRATGRVEITAHNHGFAVDAPLDEVSVAPHDGGRYGRVTVSHVDLNDDVVEGLAALDLPAFSVQYHPEAAAGPHDAAYLFDRFLDLMRDPAAGAAAAGQATDVTDSPKGA</sequence>
<dbReference type="PANTHER" id="PTHR43418">
    <property type="entry name" value="MULTIFUNCTIONAL TRYPTOPHAN BIOSYNTHESIS PROTEIN-RELATED"/>
    <property type="match status" value="1"/>
</dbReference>
<dbReference type="SMART" id="SM01097">
    <property type="entry name" value="CPSase_sm_chain"/>
    <property type="match status" value="1"/>
</dbReference>
<feature type="binding site" evidence="11">
    <location>
        <position position="46"/>
    </location>
    <ligand>
        <name>L-glutamine</name>
        <dbReference type="ChEBI" id="CHEBI:58359"/>
    </ligand>
</feature>
<dbReference type="GO" id="GO:0005524">
    <property type="term" value="F:ATP binding"/>
    <property type="evidence" value="ECO:0007669"/>
    <property type="project" value="UniProtKB-UniRule"/>
</dbReference>
<keyword evidence="6 11" id="KW-0067">ATP-binding</keyword>
<dbReference type="Proteomes" id="UP000308121">
    <property type="component" value="Unassembled WGS sequence"/>
</dbReference>
<comment type="caution">
    <text evidence="11">Lacks conserved residue(s) required for the propagation of feature annotation.</text>
</comment>
<dbReference type="InterPro" id="IPR002474">
    <property type="entry name" value="CarbamoylP_synth_ssu_N"/>
</dbReference>
<dbReference type="UniPathway" id="UPA00070">
    <property type="reaction ID" value="UER00115"/>
</dbReference>
<dbReference type="GO" id="GO:0006541">
    <property type="term" value="P:glutamine metabolic process"/>
    <property type="evidence" value="ECO:0007669"/>
    <property type="project" value="InterPro"/>
</dbReference>
<dbReference type="SUPFAM" id="SSF52021">
    <property type="entry name" value="Carbamoyl phosphate synthetase, small subunit N-terminal domain"/>
    <property type="match status" value="1"/>
</dbReference>
<organism evidence="13 14">
    <name type="scientific">Cellulomonas hominis</name>
    <dbReference type="NCBI Taxonomy" id="156981"/>
    <lineage>
        <taxon>Bacteria</taxon>
        <taxon>Bacillati</taxon>
        <taxon>Actinomycetota</taxon>
        <taxon>Actinomycetes</taxon>
        <taxon>Micrococcales</taxon>
        <taxon>Cellulomonadaceae</taxon>
        <taxon>Cellulomonas</taxon>
    </lineage>
</organism>
<comment type="catalytic activity">
    <reaction evidence="10 11">
        <text>L-glutamine + H2O = L-glutamate + NH4(+)</text>
        <dbReference type="Rhea" id="RHEA:15889"/>
        <dbReference type="ChEBI" id="CHEBI:15377"/>
        <dbReference type="ChEBI" id="CHEBI:28938"/>
        <dbReference type="ChEBI" id="CHEBI:29985"/>
        <dbReference type="ChEBI" id="CHEBI:58359"/>
    </reaction>
</comment>
<dbReference type="OrthoDB" id="9804328at2"/>
<name>A0A7Z8JXL5_9CELL</name>
<keyword evidence="5 11" id="KW-0547">Nucleotide-binding</keyword>
<comment type="catalytic activity">
    <reaction evidence="9 11">
        <text>hydrogencarbonate + L-glutamine + 2 ATP + H2O = carbamoyl phosphate + L-glutamate + 2 ADP + phosphate + 2 H(+)</text>
        <dbReference type="Rhea" id="RHEA:18633"/>
        <dbReference type="ChEBI" id="CHEBI:15377"/>
        <dbReference type="ChEBI" id="CHEBI:15378"/>
        <dbReference type="ChEBI" id="CHEBI:17544"/>
        <dbReference type="ChEBI" id="CHEBI:29985"/>
        <dbReference type="ChEBI" id="CHEBI:30616"/>
        <dbReference type="ChEBI" id="CHEBI:43474"/>
        <dbReference type="ChEBI" id="CHEBI:58228"/>
        <dbReference type="ChEBI" id="CHEBI:58359"/>
        <dbReference type="ChEBI" id="CHEBI:456216"/>
        <dbReference type="EC" id="6.3.5.5"/>
    </reaction>
</comment>
<dbReference type="InterPro" id="IPR050472">
    <property type="entry name" value="Anth_synth/Amidotransfase"/>
</dbReference>
<dbReference type="PROSITE" id="PS51273">
    <property type="entry name" value="GATASE_TYPE_1"/>
    <property type="match status" value="1"/>
</dbReference>
<dbReference type="Gene3D" id="3.40.50.880">
    <property type="match status" value="1"/>
</dbReference>
<keyword evidence="11" id="KW-0028">Amino-acid biosynthesis</keyword>
<feature type="binding site" evidence="11">
    <location>
        <position position="273"/>
    </location>
    <ligand>
        <name>L-glutamine</name>
        <dbReference type="ChEBI" id="CHEBI:58359"/>
    </ligand>
</feature>
<feature type="binding site" evidence="11">
    <location>
        <position position="241"/>
    </location>
    <ligand>
        <name>L-glutamine</name>
        <dbReference type="ChEBI" id="CHEBI:58359"/>
    </ligand>
</feature>
<dbReference type="Gene3D" id="3.50.30.20">
    <property type="entry name" value="Carbamoyl-phosphate synthase small subunit, N-terminal domain"/>
    <property type="match status" value="1"/>
</dbReference>
<accession>A0A7Z8JXL5</accession>
<dbReference type="GO" id="GO:0006207">
    <property type="term" value="P:'de novo' pyrimidine nucleobase biosynthetic process"/>
    <property type="evidence" value="ECO:0007669"/>
    <property type="project" value="InterPro"/>
</dbReference>
<evidence type="ECO:0000256" key="4">
    <source>
        <dbReference type="ARBA" id="ARBA00022598"/>
    </source>
</evidence>
<evidence type="ECO:0000313" key="14">
    <source>
        <dbReference type="Proteomes" id="UP000308121"/>
    </source>
</evidence>
<keyword evidence="11" id="KW-0055">Arginine biosynthesis</keyword>
<evidence type="ECO:0000256" key="11">
    <source>
        <dbReference type="HAMAP-Rule" id="MF_01209"/>
    </source>
</evidence>
<dbReference type="HAMAP" id="MF_01209">
    <property type="entry name" value="CPSase_S_chain"/>
    <property type="match status" value="1"/>
</dbReference>
<dbReference type="InterPro" id="IPR006274">
    <property type="entry name" value="CarbamoylP_synth_ssu"/>
</dbReference>
<reference evidence="13 14" key="1">
    <citation type="submission" date="2019-05" db="EMBL/GenBank/DDBJ databases">
        <title>Genome sequence of Cellulomonas hominis strain CS1.</title>
        <authorList>
            <person name="Belmont J."/>
            <person name="Maclea K.S."/>
        </authorList>
    </citation>
    <scope>NUCLEOTIDE SEQUENCE [LARGE SCALE GENOMIC DNA]</scope>
    <source>
        <strain evidence="13 14">CS1</strain>
    </source>
</reference>
<evidence type="ECO:0000256" key="5">
    <source>
        <dbReference type="ARBA" id="ARBA00022741"/>
    </source>
</evidence>
<comment type="caution">
    <text evidence="13">The sequence shown here is derived from an EMBL/GenBank/DDBJ whole genome shotgun (WGS) entry which is preliminary data.</text>
</comment>
<dbReference type="PANTHER" id="PTHR43418:SF7">
    <property type="entry name" value="CARBAMOYL-PHOSPHATE SYNTHASE SMALL CHAIN"/>
    <property type="match status" value="1"/>
</dbReference>
<dbReference type="InterPro" id="IPR029062">
    <property type="entry name" value="Class_I_gatase-like"/>
</dbReference>
<dbReference type="PRINTS" id="PR00097">
    <property type="entry name" value="ANTSNTHASEII"/>
</dbReference>
<dbReference type="GO" id="GO:0004088">
    <property type="term" value="F:carbamoyl-phosphate synthase (glutamine-hydrolyzing) activity"/>
    <property type="evidence" value="ECO:0007669"/>
    <property type="project" value="UniProtKB-UniRule"/>
</dbReference>
<comment type="function">
    <text evidence="11">Small subunit of the glutamine-dependent carbamoyl phosphate synthetase (CPSase). CPSase catalyzes the formation of carbamoyl phosphate from the ammonia moiety of glutamine, carbonate, and phosphate donated by ATP, constituting the first step of 2 biosynthetic pathways, one leading to arginine and/or urea and the other to pyrimidine nucleotides. The small subunit (glutamine amidotransferase) binds and cleaves glutamine to supply the large subunit with the substrate ammonia.</text>
</comment>
<comment type="similarity">
    <text evidence="3 11">Belongs to the CarA family.</text>
</comment>
<keyword evidence="7 11" id="KW-0315">Glutamine amidotransferase</keyword>
<dbReference type="FunFam" id="3.50.30.20:FF:000001">
    <property type="entry name" value="Carbamoyl-phosphate synthase small chain"/>
    <property type="match status" value="1"/>
</dbReference>
<dbReference type="SUPFAM" id="SSF52317">
    <property type="entry name" value="Class I glutamine amidotransferase-like"/>
    <property type="match status" value="1"/>
</dbReference>